<dbReference type="EMBL" id="AJIX01000013">
    <property type="protein sequence ID" value="KGR13674.1"/>
    <property type="molecule type" value="Genomic_DNA"/>
</dbReference>
<dbReference type="Pfam" id="PF08590">
    <property type="entry name" value="DUF1771"/>
    <property type="match status" value="1"/>
</dbReference>
<feature type="compositionally biased region" description="Low complexity" evidence="1">
    <location>
        <begin position="200"/>
        <end position="233"/>
    </location>
</feature>
<evidence type="ECO:0000256" key="1">
    <source>
        <dbReference type="SAM" id="MobiDB-lite"/>
    </source>
</evidence>
<dbReference type="Proteomes" id="UP000030161">
    <property type="component" value="Unassembled WGS sequence"/>
</dbReference>
<protein>
    <recommendedName>
        <fullName evidence="2">Smr domain-containing protein</fullName>
    </recommendedName>
</protein>
<name>A0AB34PZ82_CANAX</name>
<dbReference type="SMART" id="SM00463">
    <property type="entry name" value="SMR"/>
    <property type="match status" value="1"/>
</dbReference>
<feature type="region of interest" description="Disordered" evidence="1">
    <location>
        <begin position="187"/>
        <end position="235"/>
    </location>
</feature>
<dbReference type="PANTHER" id="PTHR47417:SF1">
    <property type="entry name" value="SMR DOMAIN-CONTAINING PROTEIN YPL199C"/>
    <property type="match status" value="1"/>
</dbReference>
<accession>A0AB34PZ82</accession>
<dbReference type="Gene3D" id="3.30.1370.110">
    <property type="match status" value="1"/>
</dbReference>
<reference evidence="3 4" key="1">
    <citation type="submission" date="2013-12" db="EMBL/GenBank/DDBJ databases">
        <title>The Genome Sequence of Candida albicans P78048.</title>
        <authorList>
            <consortium name="The Broad Institute Genome Sequencing Platform"/>
            <consortium name="The Broad Institute Genome Sequencing Center for Infectious Disease"/>
            <person name="Cuomo C."/>
            <person name="Bennett R."/>
            <person name="Hirakawa M."/>
            <person name="Noverr M."/>
            <person name="Mitchell A."/>
            <person name="Young S.K."/>
            <person name="Zeng Q."/>
            <person name="Gargeya S."/>
            <person name="Fitzgerald M."/>
            <person name="Abouelleil A."/>
            <person name="Alvarado L."/>
            <person name="Berlin A.M."/>
            <person name="Chapman S.B."/>
            <person name="Dewar J."/>
            <person name="Goldberg J."/>
            <person name="Griggs A."/>
            <person name="Gujja S."/>
            <person name="Hansen M."/>
            <person name="Howarth C."/>
            <person name="Imamovic A."/>
            <person name="Larimer J."/>
            <person name="McCowan C."/>
            <person name="Murphy C."/>
            <person name="Pearson M."/>
            <person name="Priest M."/>
            <person name="Roberts A."/>
            <person name="Saif S."/>
            <person name="Shea T."/>
            <person name="Sykes S."/>
            <person name="Wortman J."/>
            <person name="Nusbaum C."/>
            <person name="Birren B."/>
        </authorList>
    </citation>
    <scope>NUCLEOTIDE SEQUENCE [LARGE SCALE GENOMIC DNA]</scope>
    <source>
        <strain evidence="3 4">P78048</strain>
    </source>
</reference>
<proteinExistence type="predicted"/>
<dbReference type="AlphaFoldDB" id="A0AB34PZ82"/>
<dbReference type="InterPro" id="IPR002625">
    <property type="entry name" value="Smr_dom"/>
</dbReference>
<dbReference type="SMART" id="SM01162">
    <property type="entry name" value="DUF1771"/>
    <property type="match status" value="1"/>
</dbReference>
<evidence type="ECO:0000259" key="2">
    <source>
        <dbReference type="PROSITE" id="PS50828"/>
    </source>
</evidence>
<dbReference type="InterPro" id="IPR013899">
    <property type="entry name" value="DUF1771"/>
</dbReference>
<dbReference type="PROSITE" id="PS50828">
    <property type="entry name" value="SMR"/>
    <property type="match status" value="1"/>
</dbReference>
<feature type="domain" description="Smr" evidence="2">
    <location>
        <begin position="99"/>
        <end position="175"/>
    </location>
</feature>
<dbReference type="Pfam" id="PF01713">
    <property type="entry name" value="Smr"/>
    <property type="match status" value="1"/>
</dbReference>
<dbReference type="PANTHER" id="PTHR47417">
    <property type="entry name" value="SMR DOMAIN-CONTAINING PROTEIN YPL199C"/>
    <property type="match status" value="1"/>
</dbReference>
<organism evidence="3 4">
    <name type="scientific">Candida albicans P78048</name>
    <dbReference type="NCBI Taxonomy" id="1094989"/>
    <lineage>
        <taxon>Eukaryota</taxon>
        <taxon>Fungi</taxon>
        <taxon>Dikarya</taxon>
        <taxon>Ascomycota</taxon>
        <taxon>Saccharomycotina</taxon>
        <taxon>Pichiomycetes</taxon>
        <taxon>Debaryomycetaceae</taxon>
        <taxon>Candida/Lodderomyces clade</taxon>
        <taxon>Candida</taxon>
    </lineage>
</organism>
<dbReference type="InterPro" id="IPR053020">
    <property type="entry name" value="Smr_domain_protein"/>
</dbReference>
<dbReference type="SUPFAM" id="SSF160443">
    <property type="entry name" value="SMR domain-like"/>
    <property type="match status" value="1"/>
</dbReference>
<sequence>MTEVFNRGAKLFDDNNQRDYNHATDSEYKRLRSEADRLFQKRQQLSQQSQNAYKQGDGQKAHELSEESKRILAQAEECNRKAAEYVFRENNEDSGPDEIDLHGLYVKEAEWILERRIYYAVKTNQSHLNVIVGKGLHSANGVAKIKPAVDELCDQVGLNHYIDKKNSGVLVIDLKGVNLDRLPSSWAQGTNNVAPPQQAYHGTGQPQYQQQQQHQGQQSHNQYQQQQHQGGQQDIKTGNDLVDMVLKIVCGCLKSK</sequence>
<evidence type="ECO:0000313" key="4">
    <source>
        <dbReference type="Proteomes" id="UP000030161"/>
    </source>
</evidence>
<comment type="caution">
    <text evidence="3">The sequence shown here is derived from an EMBL/GenBank/DDBJ whole genome shotgun (WGS) entry which is preliminary data.</text>
</comment>
<gene>
    <name evidence="3" type="ORF">MG3_02104</name>
</gene>
<feature type="region of interest" description="Disordered" evidence="1">
    <location>
        <begin position="42"/>
        <end position="68"/>
    </location>
</feature>
<dbReference type="InterPro" id="IPR036063">
    <property type="entry name" value="Smr_dom_sf"/>
</dbReference>
<evidence type="ECO:0000313" key="3">
    <source>
        <dbReference type="EMBL" id="KGR13674.1"/>
    </source>
</evidence>
<feature type="compositionally biased region" description="Basic and acidic residues" evidence="1">
    <location>
        <begin position="57"/>
        <end position="68"/>
    </location>
</feature>